<comment type="pathway">
    <text evidence="2">Metabolic intermediate biosynthesis; 1-deoxy-D-xylulose 5-phosphate biosynthesis; 1-deoxy-D-xylulose 5-phosphate from D-glyceraldehyde 3-phosphate and pyruvate: step 1/1.</text>
</comment>
<evidence type="ECO:0000313" key="13">
    <source>
        <dbReference type="EMBL" id="SUN68524.1"/>
    </source>
</evidence>
<evidence type="ECO:0000256" key="9">
    <source>
        <dbReference type="ARBA" id="ARBA00022977"/>
    </source>
</evidence>
<evidence type="ECO:0000256" key="3">
    <source>
        <dbReference type="ARBA" id="ARBA00011081"/>
    </source>
</evidence>
<feature type="domain" description="Transketolase-like pyrimidine-binding" evidence="12">
    <location>
        <begin position="313"/>
        <end position="477"/>
    </location>
</feature>
<dbReference type="SUPFAM" id="SSF52922">
    <property type="entry name" value="TK C-terminal domain-like"/>
    <property type="match status" value="1"/>
</dbReference>
<dbReference type="GO" id="GO:0008661">
    <property type="term" value="F:1-deoxy-D-xylulose-5-phosphate synthase activity"/>
    <property type="evidence" value="ECO:0007669"/>
    <property type="project" value="UniProtKB-EC"/>
</dbReference>
<gene>
    <name evidence="13" type="primary">dxs</name>
    <name evidence="13" type="ORF">NCTC13760_01214</name>
</gene>
<name>A0A380KMX5_9STRE</name>
<organism evidence="13 14">
    <name type="scientific">Streptococcus infantarius</name>
    <dbReference type="NCBI Taxonomy" id="102684"/>
    <lineage>
        <taxon>Bacteria</taxon>
        <taxon>Bacillati</taxon>
        <taxon>Bacillota</taxon>
        <taxon>Bacilli</taxon>
        <taxon>Lactobacillales</taxon>
        <taxon>Streptococcaceae</taxon>
        <taxon>Streptococcus</taxon>
    </lineage>
</organism>
<evidence type="ECO:0000256" key="1">
    <source>
        <dbReference type="ARBA" id="ARBA00001946"/>
    </source>
</evidence>
<dbReference type="GO" id="GO:0009228">
    <property type="term" value="P:thiamine biosynthetic process"/>
    <property type="evidence" value="ECO:0007669"/>
    <property type="project" value="UniProtKB-KW"/>
</dbReference>
<dbReference type="EC" id="2.2.1.7" evidence="5"/>
<dbReference type="Pfam" id="PF02780">
    <property type="entry name" value="Transketolase_C"/>
    <property type="match status" value="1"/>
</dbReference>
<dbReference type="NCBIfam" id="NF008968">
    <property type="entry name" value="PRK12315.1"/>
    <property type="match status" value="1"/>
</dbReference>
<keyword evidence="11" id="KW-0414">Isoprene biosynthesis</keyword>
<accession>A0A380KMX5</accession>
<keyword evidence="8" id="KW-0460">Magnesium</keyword>
<reference evidence="13 14" key="1">
    <citation type="submission" date="2018-06" db="EMBL/GenBank/DDBJ databases">
        <authorList>
            <consortium name="Pathogen Informatics"/>
            <person name="Doyle S."/>
        </authorList>
    </citation>
    <scope>NUCLEOTIDE SEQUENCE [LARGE SCALE GENOMIC DNA]</scope>
    <source>
        <strain evidence="13 14">NCTC13760</strain>
    </source>
</reference>
<dbReference type="SMART" id="SM00861">
    <property type="entry name" value="Transket_pyr"/>
    <property type="match status" value="1"/>
</dbReference>
<dbReference type="InterPro" id="IPR005475">
    <property type="entry name" value="Transketolase-like_Pyr-bd"/>
</dbReference>
<dbReference type="Pfam" id="PF02779">
    <property type="entry name" value="Transket_pyr"/>
    <property type="match status" value="1"/>
</dbReference>
<keyword evidence="9" id="KW-0784">Thiamine biosynthesis</keyword>
<evidence type="ECO:0000256" key="10">
    <source>
        <dbReference type="ARBA" id="ARBA00023052"/>
    </source>
</evidence>
<dbReference type="CDD" id="cd02007">
    <property type="entry name" value="TPP_DXS"/>
    <property type="match status" value="1"/>
</dbReference>
<evidence type="ECO:0000256" key="8">
    <source>
        <dbReference type="ARBA" id="ARBA00022842"/>
    </source>
</evidence>
<evidence type="ECO:0000256" key="4">
    <source>
        <dbReference type="ARBA" id="ARBA00011738"/>
    </source>
</evidence>
<dbReference type="GO" id="GO:0005829">
    <property type="term" value="C:cytosol"/>
    <property type="evidence" value="ECO:0007669"/>
    <property type="project" value="TreeGrafter"/>
</dbReference>
<evidence type="ECO:0000256" key="7">
    <source>
        <dbReference type="ARBA" id="ARBA00022723"/>
    </source>
</evidence>
<evidence type="ECO:0000256" key="11">
    <source>
        <dbReference type="ARBA" id="ARBA00023229"/>
    </source>
</evidence>
<dbReference type="AlphaFoldDB" id="A0A380KMX5"/>
<dbReference type="InterPro" id="IPR005477">
    <property type="entry name" value="Dxylulose-5-P_synthase"/>
</dbReference>
<dbReference type="Gene3D" id="3.40.50.920">
    <property type="match status" value="1"/>
</dbReference>
<dbReference type="InterPro" id="IPR009014">
    <property type="entry name" value="Transketo_C/PFOR_II"/>
</dbReference>
<dbReference type="NCBIfam" id="TIGR00204">
    <property type="entry name" value="dxs"/>
    <property type="match status" value="1"/>
</dbReference>
<dbReference type="PANTHER" id="PTHR43322:SF1">
    <property type="entry name" value="1-DEOXY-D-XYLULOSE-5-PHOSPHATE SYNTHASE"/>
    <property type="match status" value="1"/>
</dbReference>
<dbReference type="RefSeq" id="WP_006531233.1">
    <property type="nucleotide sequence ID" value="NZ_CABKNK020000011.1"/>
</dbReference>
<dbReference type="Gene3D" id="3.40.50.970">
    <property type="match status" value="3"/>
</dbReference>
<evidence type="ECO:0000256" key="6">
    <source>
        <dbReference type="ARBA" id="ARBA00022679"/>
    </source>
</evidence>
<dbReference type="CDD" id="cd07033">
    <property type="entry name" value="TPP_PYR_DXS_TK_like"/>
    <property type="match status" value="1"/>
</dbReference>
<dbReference type="GO" id="GO:0019288">
    <property type="term" value="P:isopentenyl diphosphate biosynthetic process, methylerythritol 4-phosphate pathway"/>
    <property type="evidence" value="ECO:0007669"/>
    <property type="project" value="TreeGrafter"/>
</dbReference>
<comment type="subunit">
    <text evidence="4">Homodimer.</text>
</comment>
<dbReference type="SUPFAM" id="SSF52518">
    <property type="entry name" value="Thiamin diphosphate-binding fold (THDP-binding)"/>
    <property type="match status" value="3"/>
</dbReference>
<proteinExistence type="inferred from homology"/>
<evidence type="ECO:0000313" key="14">
    <source>
        <dbReference type="Proteomes" id="UP000255352"/>
    </source>
</evidence>
<keyword evidence="10" id="KW-0786">Thiamine pyrophosphate</keyword>
<dbReference type="GO" id="GO:0046872">
    <property type="term" value="F:metal ion binding"/>
    <property type="evidence" value="ECO:0007669"/>
    <property type="project" value="UniProtKB-KW"/>
</dbReference>
<evidence type="ECO:0000259" key="12">
    <source>
        <dbReference type="SMART" id="SM00861"/>
    </source>
</evidence>
<comment type="cofactor">
    <cofactor evidence="1">
        <name>Mg(2+)</name>
        <dbReference type="ChEBI" id="CHEBI:18420"/>
    </cofactor>
</comment>
<dbReference type="UniPathway" id="UPA00064">
    <property type="reaction ID" value="UER00091"/>
</dbReference>
<comment type="similarity">
    <text evidence="3">Belongs to the transketolase family. DXPS subfamily.</text>
</comment>
<evidence type="ECO:0000256" key="5">
    <source>
        <dbReference type="ARBA" id="ARBA00013150"/>
    </source>
</evidence>
<dbReference type="InterPro" id="IPR033248">
    <property type="entry name" value="Transketolase_C"/>
</dbReference>
<dbReference type="GeneID" id="69903634"/>
<dbReference type="PANTHER" id="PTHR43322">
    <property type="entry name" value="1-D-DEOXYXYLULOSE 5-PHOSPHATE SYNTHASE-RELATED"/>
    <property type="match status" value="1"/>
</dbReference>
<dbReference type="GO" id="GO:0016114">
    <property type="term" value="P:terpenoid biosynthetic process"/>
    <property type="evidence" value="ECO:0007669"/>
    <property type="project" value="InterPro"/>
</dbReference>
<keyword evidence="7" id="KW-0479">Metal-binding</keyword>
<dbReference type="Proteomes" id="UP000255352">
    <property type="component" value="Unassembled WGS sequence"/>
</dbReference>
<protein>
    <recommendedName>
        <fullName evidence="5">1-deoxy-D-xylulose-5-phosphate synthase</fullName>
        <ecNumber evidence="5">2.2.1.7</ecNumber>
    </recommendedName>
</protein>
<dbReference type="Pfam" id="PF13292">
    <property type="entry name" value="DXP_synthase_N"/>
    <property type="match status" value="3"/>
</dbReference>
<evidence type="ECO:0000256" key="2">
    <source>
        <dbReference type="ARBA" id="ARBA00004980"/>
    </source>
</evidence>
<dbReference type="InterPro" id="IPR029061">
    <property type="entry name" value="THDP-binding"/>
</dbReference>
<sequence>MVLETIASPQDLKKLSREDLQRVVDEARQALLEKTSQHGGHNGPNFGMVEMTVAMHYVFNSPVDKFIFDVSHQSYVHKMLTGRAQAFLDPDHYDDVSGYTNPKESEHDLFTIGHTSTSLSLASGVAKARDLKDEVYNVVAVIGDGSLSGGMAYEGLNQITTEGTNTIVIVNDNDQSIAANPSGMAYEGLNQITTEGTNTIVIVNDNDQSIAANPTGGIYTALRDLRENNGKAANNFFEAFGFDYHYLEAGNDLTQLIALFEEVKDANHPVLLHIHTQKGHGVSFMEENREAFHAGGPYIPETGEYLRHTTSGETYNSITTEFVLDKIEKDPTVVAVNAGTPMFMLNQEQRQKAGKQFVDVGIAEEEAATMAAGLAKNGAKPIWYVAAPFMQRTYDQWSHDIALNNLPVTTLVYSASVSAMNDESHLGFFDIPFLAHIPNVVYLAPTSKEEHLAMLDWAVEQNEHPVAIRIPVGPLRETGVADTTDYSILNKNQVTQKGSKVAIFGLGNFYGLAEEVAKELADKHGITATLVNPKFITGLDEELLDSLESEHQVAVTLEDGVLEGGYGQMIASYLGNTDIKIQNYGVEKAFHDRYNPKELLAENGVTVDNIVKNILASLA</sequence>
<keyword evidence="6 13" id="KW-0808">Transferase</keyword>
<dbReference type="EMBL" id="UHFP01000001">
    <property type="protein sequence ID" value="SUN68524.1"/>
    <property type="molecule type" value="Genomic_DNA"/>
</dbReference>